<evidence type="ECO:0000256" key="1">
    <source>
        <dbReference type="ARBA" id="ARBA00004613"/>
    </source>
</evidence>
<evidence type="ECO:0000256" key="4">
    <source>
        <dbReference type="SAM" id="SignalP"/>
    </source>
</evidence>
<sequence>MRSLLLQVFLCVAIAAILAPSCVIGEDVVSSPSGSSGHQYTTPATKDSTIFRSTVSCPNCPNFNCYECTLGHNQTLVANTGGLAFLQALIGFKMPVGGSSVASCSIQIPAFTTPLQYPITVQFFTAASSDWNEDTVTANNAPAAGTLFNSVEVPAFNNLGLTDITTACQTAASNGKFSVYMGAQFDRFEFWSKDSGNPAILHITTN</sequence>
<dbReference type="Pfam" id="PF24517">
    <property type="entry name" value="CBM96"/>
    <property type="match status" value="1"/>
</dbReference>
<dbReference type="AlphaFoldDB" id="A0A9W8GSE8"/>
<evidence type="ECO:0000313" key="7">
    <source>
        <dbReference type="Proteomes" id="UP001140011"/>
    </source>
</evidence>
<reference evidence="6" key="1">
    <citation type="submission" date="2022-07" db="EMBL/GenBank/DDBJ databases">
        <title>Phylogenomic reconstructions and comparative analyses of Kickxellomycotina fungi.</title>
        <authorList>
            <person name="Reynolds N.K."/>
            <person name="Stajich J.E."/>
            <person name="Barry K."/>
            <person name="Grigoriev I.V."/>
            <person name="Crous P."/>
            <person name="Smith M.E."/>
        </authorList>
    </citation>
    <scope>NUCLEOTIDE SEQUENCE</scope>
    <source>
        <strain evidence="6">BCRC 34297</strain>
    </source>
</reference>
<dbReference type="InterPro" id="IPR055372">
    <property type="entry name" value="CBM96"/>
</dbReference>
<comment type="caution">
    <text evidence="6">The sequence shown here is derived from an EMBL/GenBank/DDBJ whole genome shotgun (WGS) entry which is preliminary data.</text>
</comment>
<accession>A0A9W8GSE8</accession>
<gene>
    <name evidence="6" type="ORF">GGI19_004313</name>
</gene>
<dbReference type="EMBL" id="JANBUH010000368">
    <property type="protein sequence ID" value="KAJ2751696.1"/>
    <property type="molecule type" value="Genomic_DNA"/>
</dbReference>
<dbReference type="GO" id="GO:0005576">
    <property type="term" value="C:extracellular region"/>
    <property type="evidence" value="ECO:0007669"/>
    <property type="project" value="UniProtKB-SubCell"/>
</dbReference>
<organism evidence="6 7">
    <name type="scientific">Coemansia pectinata</name>
    <dbReference type="NCBI Taxonomy" id="1052879"/>
    <lineage>
        <taxon>Eukaryota</taxon>
        <taxon>Fungi</taxon>
        <taxon>Fungi incertae sedis</taxon>
        <taxon>Zoopagomycota</taxon>
        <taxon>Kickxellomycotina</taxon>
        <taxon>Kickxellomycetes</taxon>
        <taxon>Kickxellales</taxon>
        <taxon>Kickxellaceae</taxon>
        <taxon>Coemansia</taxon>
    </lineage>
</organism>
<keyword evidence="7" id="KW-1185">Reference proteome</keyword>
<evidence type="ECO:0000256" key="2">
    <source>
        <dbReference type="ARBA" id="ARBA00022525"/>
    </source>
</evidence>
<feature type="domain" description="Carbohydrate-binding module family 96" evidence="5">
    <location>
        <begin position="83"/>
        <end position="204"/>
    </location>
</feature>
<keyword evidence="3 4" id="KW-0732">Signal</keyword>
<keyword evidence="2" id="KW-0964">Secreted</keyword>
<evidence type="ECO:0000313" key="6">
    <source>
        <dbReference type="EMBL" id="KAJ2751696.1"/>
    </source>
</evidence>
<evidence type="ECO:0000256" key="3">
    <source>
        <dbReference type="ARBA" id="ARBA00022729"/>
    </source>
</evidence>
<name>A0A9W8GSE8_9FUNG</name>
<feature type="signal peptide" evidence="4">
    <location>
        <begin position="1"/>
        <end position="25"/>
    </location>
</feature>
<dbReference type="Proteomes" id="UP001140011">
    <property type="component" value="Unassembled WGS sequence"/>
</dbReference>
<dbReference type="OrthoDB" id="5555675at2759"/>
<evidence type="ECO:0000259" key="5">
    <source>
        <dbReference type="Pfam" id="PF24517"/>
    </source>
</evidence>
<proteinExistence type="predicted"/>
<feature type="chain" id="PRO_5040950476" description="Carbohydrate-binding module family 96 domain-containing protein" evidence="4">
    <location>
        <begin position="26"/>
        <end position="206"/>
    </location>
</feature>
<comment type="subcellular location">
    <subcellularLocation>
        <location evidence="1">Secreted</location>
    </subcellularLocation>
</comment>
<protein>
    <recommendedName>
        <fullName evidence="5">Carbohydrate-binding module family 96 domain-containing protein</fullName>
    </recommendedName>
</protein>